<dbReference type="InterPro" id="IPR005144">
    <property type="entry name" value="ATP-cone_dom"/>
</dbReference>
<dbReference type="GO" id="GO:0004748">
    <property type="term" value="F:ribonucleoside-diphosphate reductase activity, thioredoxin disulfide as acceptor"/>
    <property type="evidence" value="ECO:0007669"/>
    <property type="project" value="UniProtKB-EC"/>
</dbReference>
<dbReference type="EMBL" id="LCAW01000012">
    <property type="protein sequence ID" value="KKR98989.1"/>
    <property type="molecule type" value="Genomic_DNA"/>
</dbReference>
<dbReference type="GO" id="GO:0031419">
    <property type="term" value="F:cobalamin binding"/>
    <property type="evidence" value="ECO:0007669"/>
    <property type="project" value="UniProtKB-KW"/>
</dbReference>
<dbReference type="InterPro" id="IPR013678">
    <property type="entry name" value="RNR_2_N"/>
</dbReference>
<dbReference type="EC" id="1.17.4.1" evidence="3 15"/>
<evidence type="ECO:0000256" key="5">
    <source>
        <dbReference type="ARBA" id="ARBA00022628"/>
    </source>
</evidence>
<sequence length="1071" mass="119049">MDQKAPQLTQRVQEQTTSIGDAVWQFMTALKTVRKRDGQEQPFDSKKLFSSIEQALAASGVKGHNRLEKIVTQVISRLQRIYDGHTVPNTGDIREVICMTLIDNNLMHVATKFMRHRQTLIPARSKSPIYGHGLRFARHFTHEGIHPYDEIQWEMRTASISDSNGKIIFEQTDIETPKFWSQTATNIVAQKYFRGRVGTAEREASMKQLMGRVATTVSNWGRQDGYFYSAQDAQVFEDELISILINQKASFNSPVWFNVGINPQPQCSACFINSVDDDMRSIMQLASTESMLFKQGSGTGSNLSGLRSSKEFLGGSNGRSSGPVSFMKGFDAFAGVVKSGGKTRRAAKMVILNIDHPDIEEFIECKVKEEKKAWALIEAGYDASMDGDAYGSIFFQNANNSVRVSDAFMKAVVEGKDWVTREITTGEDSVSYPAKELYRKMCDAAWQCGDPGIQYDTTVNTWHTCKNSGRINASNPCSEYMFLDDSACNLSSLNLMAFRKEINGKMEFDVESFKHASDIMITAMEIIIGNSSYPTPAIEHNSHRFRPLGIGYANLGALLMSRGLAYDSQEGRNLAATITALLTGNTYYQSTKIAEKIGTFEAYEENKESVQEVIQRHRQAAYDISSDSVPADLLFEARKSWDNALDGTRKHGVRNAQLSVLAPTGTIAFMMDCDTTGVEPDIALVKYKWLVGGGMIKILNQTVPEALARLGYSHEQIREINDYIEKTDTIEGAPHLQDNHLSVFDCAFKAKNGTRTIHYMGHLRMMSAVQPFLSGAISKTVNMPNNATIEDIGDVYLEGWKMGLKAIAIYRDGSKRQQALTTSEGEKKEEVKETVEIKKDVNEVATVKVTKSDLAPRRRRMPDERKSITHRFSIASYKGYITVGLYDDCTPGELFVTMSKQGSVISGLMDAFATSVSMALQYGVPLQVLVNKFVHMRFEPSGFTSNPNIRVAKSIVDYIFRWMAFKFLSGEEQRQVGINVIAEPVVESEEPSLVVPEVGSQVSEKKEQEQLFGKSVDCAIKEVVSEVTSEKLTMTFDNLADAPACDTCGSVMVRNGACYKCLNCGSTSGCS</sequence>
<evidence type="ECO:0000256" key="14">
    <source>
        <dbReference type="PROSITE-ProRule" id="PRU00492"/>
    </source>
</evidence>
<comment type="cofactor">
    <cofactor evidence="1 15">
        <name>adenosylcob(III)alamin</name>
        <dbReference type="ChEBI" id="CHEBI:18408"/>
    </cofactor>
</comment>
<comment type="caution">
    <text evidence="17">The sequence shown here is derived from an EMBL/GenBank/DDBJ whole genome shotgun (WGS) entry which is preliminary data.</text>
</comment>
<dbReference type="Pfam" id="PF03477">
    <property type="entry name" value="ATP-cone"/>
    <property type="match status" value="1"/>
</dbReference>
<evidence type="ECO:0000256" key="3">
    <source>
        <dbReference type="ARBA" id="ARBA00012274"/>
    </source>
</evidence>
<comment type="catalytic activity">
    <reaction evidence="13 15">
        <text>a 2'-deoxyribonucleoside 5'-diphosphate + [thioredoxin]-disulfide + H2O = a ribonucleoside 5'-diphosphate + [thioredoxin]-dithiol</text>
        <dbReference type="Rhea" id="RHEA:23252"/>
        <dbReference type="Rhea" id="RHEA-COMP:10698"/>
        <dbReference type="Rhea" id="RHEA-COMP:10700"/>
        <dbReference type="ChEBI" id="CHEBI:15377"/>
        <dbReference type="ChEBI" id="CHEBI:29950"/>
        <dbReference type="ChEBI" id="CHEBI:50058"/>
        <dbReference type="ChEBI" id="CHEBI:57930"/>
        <dbReference type="ChEBI" id="CHEBI:73316"/>
        <dbReference type="EC" id="1.17.4.1"/>
    </reaction>
</comment>
<dbReference type="PRINTS" id="PR01183">
    <property type="entry name" value="RIBORDTASEM1"/>
</dbReference>
<evidence type="ECO:0000256" key="9">
    <source>
        <dbReference type="ARBA" id="ARBA00023002"/>
    </source>
</evidence>
<dbReference type="InterPro" id="IPR024434">
    <property type="entry name" value="TSCPD_dom"/>
</dbReference>
<dbReference type="PANTHER" id="PTHR43371">
    <property type="entry name" value="VITAMIN B12-DEPENDENT RIBONUCLEOTIDE REDUCTASE"/>
    <property type="match status" value="1"/>
</dbReference>
<organism evidence="17 18">
    <name type="scientific">Candidatus Uhrbacteria bacterium GW2011_GWC1_41_20</name>
    <dbReference type="NCBI Taxonomy" id="1618983"/>
    <lineage>
        <taxon>Bacteria</taxon>
        <taxon>Candidatus Uhriibacteriota</taxon>
    </lineage>
</organism>
<dbReference type="GO" id="GO:0005524">
    <property type="term" value="F:ATP binding"/>
    <property type="evidence" value="ECO:0007669"/>
    <property type="project" value="UniProtKB-UniRule"/>
</dbReference>
<dbReference type="PROSITE" id="PS51161">
    <property type="entry name" value="ATP_CONE"/>
    <property type="match status" value="1"/>
</dbReference>
<keyword evidence="7 14" id="KW-0547">Nucleotide-binding</keyword>
<dbReference type="CDD" id="cd02888">
    <property type="entry name" value="RNR_II_dimer"/>
    <property type="match status" value="1"/>
</dbReference>
<keyword evidence="5 15" id="KW-0846">Cobalamin</keyword>
<dbReference type="InterPro" id="IPR050862">
    <property type="entry name" value="RdRp_reductase_class-2"/>
</dbReference>
<evidence type="ECO:0000259" key="16">
    <source>
        <dbReference type="PROSITE" id="PS51161"/>
    </source>
</evidence>
<name>A0A0G0VDL9_9BACT</name>
<keyword evidence="10" id="KW-1015">Disulfide bond</keyword>
<keyword evidence="9 15" id="KW-0560">Oxidoreductase</keyword>
<proteinExistence type="inferred from homology"/>
<dbReference type="Pfam" id="PF02867">
    <property type="entry name" value="Ribonuc_red_lgC"/>
    <property type="match status" value="1"/>
</dbReference>
<dbReference type="AlphaFoldDB" id="A0A0G0VDL9"/>
<comment type="similarity">
    <text evidence="2 15">Belongs to the ribonucleoside diphosphate reductase class-2 family.</text>
</comment>
<dbReference type="Gene3D" id="3.20.70.20">
    <property type="match status" value="1"/>
</dbReference>
<dbReference type="InterPro" id="IPR000788">
    <property type="entry name" value="RNR_lg_C"/>
</dbReference>
<dbReference type="SUPFAM" id="SSF51998">
    <property type="entry name" value="PFL-like glycyl radical enzymes"/>
    <property type="match status" value="1"/>
</dbReference>
<evidence type="ECO:0000256" key="2">
    <source>
        <dbReference type="ARBA" id="ARBA00007405"/>
    </source>
</evidence>
<evidence type="ECO:0000256" key="10">
    <source>
        <dbReference type="ARBA" id="ARBA00023157"/>
    </source>
</evidence>
<evidence type="ECO:0000256" key="12">
    <source>
        <dbReference type="ARBA" id="ARBA00025437"/>
    </source>
</evidence>
<evidence type="ECO:0000313" key="18">
    <source>
        <dbReference type="Proteomes" id="UP000033930"/>
    </source>
</evidence>
<dbReference type="Proteomes" id="UP000033930">
    <property type="component" value="Unassembled WGS sequence"/>
</dbReference>
<keyword evidence="8 14" id="KW-0067">ATP-binding</keyword>
<dbReference type="Pfam" id="PF08471">
    <property type="entry name" value="Ribonuc_red_2_N"/>
    <property type="match status" value="1"/>
</dbReference>
<reference evidence="17 18" key="1">
    <citation type="journal article" date="2015" name="Nature">
        <title>rRNA introns, odd ribosomes, and small enigmatic genomes across a large radiation of phyla.</title>
        <authorList>
            <person name="Brown C.T."/>
            <person name="Hug L.A."/>
            <person name="Thomas B.C."/>
            <person name="Sharon I."/>
            <person name="Castelle C.J."/>
            <person name="Singh A."/>
            <person name="Wilkins M.J."/>
            <person name="Williams K.H."/>
            <person name="Banfield J.F."/>
        </authorList>
    </citation>
    <scope>NUCLEOTIDE SEQUENCE [LARGE SCALE GENOMIC DNA]</scope>
</reference>
<evidence type="ECO:0000256" key="1">
    <source>
        <dbReference type="ARBA" id="ARBA00001922"/>
    </source>
</evidence>
<dbReference type="NCBIfam" id="NF005122">
    <property type="entry name" value="PRK06556.1"/>
    <property type="match status" value="1"/>
</dbReference>
<dbReference type="NCBIfam" id="TIGR02504">
    <property type="entry name" value="NrdJ_Z"/>
    <property type="match status" value="1"/>
</dbReference>
<protein>
    <recommendedName>
        <fullName evidence="4 15">Vitamin B12-dependent ribonucleotide reductase</fullName>
        <ecNumber evidence="3 15">1.17.4.1</ecNumber>
    </recommendedName>
</protein>
<evidence type="ECO:0000256" key="13">
    <source>
        <dbReference type="ARBA" id="ARBA00047754"/>
    </source>
</evidence>
<gene>
    <name evidence="17" type="ORF">UU50_C0012G0037</name>
</gene>
<evidence type="ECO:0000256" key="4">
    <source>
        <dbReference type="ARBA" id="ARBA00014409"/>
    </source>
</evidence>
<evidence type="ECO:0000256" key="7">
    <source>
        <dbReference type="ARBA" id="ARBA00022741"/>
    </source>
</evidence>
<feature type="domain" description="ATP-cone" evidence="16">
    <location>
        <begin position="31"/>
        <end position="124"/>
    </location>
</feature>
<dbReference type="GO" id="GO:0050897">
    <property type="term" value="F:cobalt ion binding"/>
    <property type="evidence" value="ECO:0007669"/>
    <property type="project" value="InterPro"/>
</dbReference>
<keyword evidence="11 15" id="KW-0170">Cobalt</keyword>
<evidence type="ECO:0000256" key="8">
    <source>
        <dbReference type="ARBA" id="ARBA00022840"/>
    </source>
</evidence>
<keyword evidence="6 15" id="KW-0237">DNA synthesis</keyword>
<evidence type="ECO:0000313" key="17">
    <source>
        <dbReference type="EMBL" id="KKR98989.1"/>
    </source>
</evidence>
<evidence type="ECO:0000256" key="15">
    <source>
        <dbReference type="RuleBase" id="RU364064"/>
    </source>
</evidence>
<dbReference type="PANTHER" id="PTHR43371:SF1">
    <property type="entry name" value="RIBONUCLEOSIDE-DIPHOSPHATE REDUCTASE"/>
    <property type="match status" value="1"/>
</dbReference>
<dbReference type="GO" id="GO:0071897">
    <property type="term" value="P:DNA biosynthetic process"/>
    <property type="evidence" value="ECO:0007669"/>
    <property type="project" value="UniProtKB-KW"/>
</dbReference>
<dbReference type="PATRIC" id="fig|1618983.3.peg.592"/>
<dbReference type="Pfam" id="PF12637">
    <property type="entry name" value="TSCPD"/>
    <property type="match status" value="1"/>
</dbReference>
<evidence type="ECO:0000256" key="11">
    <source>
        <dbReference type="ARBA" id="ARBA00023285"/>
    </source>
</evidence>
<evidence type="ECO:0000256" key="6">
    <source>
        <dbReference type="ARBA" id="ARBA00022634"/>
    </source>
</evidence>
<dbReference type="InterPro" id="IPR013344">
    <property type="entry name" value="RNR_NrdJ/NrdZ"/>
</dbReference>
<accession>A0A0G0VDL9</accession>
<comment type="function">
    <text evidence="12 15">Catalyzes the reduction of ribonucleotides to deoxyribonucleotides. May function to provide a pool of deoxyribonucleotide precursors for DNA repair during oxygen limitation and/or for immediate growth after restoration of oxygen.</text>
</comment>